<sequence length="446" mass="48881">MPYICPPLPSAIRPLVMRHASDAGFYWAQHDQSVHSPKVGLERLLHFGRVLDAHLDGLLVAGDEGWQIAIEELERWRSSREVFVAAYLALRSDNGDRLRAVWDVIKLSPERGLRGLISALAWVPAKHSLPWIEHWARGNQPALQVTALRAAALMGAAADAAISTAVEPALRQEDSSVRAAACRLIGTGRFSPPPAALEDWLNHADLCTRAEAAIALLPHKPEAAVNSLWKAVGEQAGLAAEAEGWDKQQAERRLARWVRLLGPYLPYSHPAIPQLVSRLPVRQGLQLALYHADPALLPWIIDQMESPDTARYAGWVWYALTGVHLERYGLAVPPDADDERITLADSDLDAGLPLPHLPSIRAWQSMHGSALPAGSPVLLGQALNTDLAISTLALAPQALRTIASQWLAREAAPYRALSTRSPAARQAVWLTKLPHSHCDEWVLSRL</sequence>
<evidence type="ECO:0000313" key="2">
    <source>
        <dbReference type="Proteomes" id="UP001172778"/>
    </source>
</evidence>
<organism evidence="1 2">
    <name type="scientific">Parachitinimonas caeni</name>
    <dbReference type="NCBI Taxonomy" id="3031301"/>
    <lineage>
        <taxon>Bacteria</taxon>
        <taxon>Pseudomonadati</taxon>
        <taxon>Pseudomonadota</taxon>
        <taxon>Betaproteobacteria</taxon>
        <taxon>Neisseriales</taxon>
        <taxon>Chitinibacteraceae</taxon>
        <taxon>Parachitinimonas</taxon>
    </lineage>
</organism>
<protein>
    <recommendedName>
        <fullName evidence="3">HEAT repeat protein</fullName>
    </recommendedName>
</protein>
<dbReference type="InterPro" id="IPR016024">
    <property type="entry name" value="ARM-type_fold"/>
</dbReference>
<name>A0ABT7E2I0_9NEIS</name>
<accession>A0ABT7E2I0</accession>
<dbReference type="Proteomes" id="UP001172778">
    <property type="component" value="Unassembled WGS sequence"/>
</dbReference>
<comment type="caution">
    <text evidence="1">The sequence shown here is derived from an EMBL/GenBank/DDBJ whole genome shotgun (WGS) entry which is preliminary data.</text>
</comment>
<evidence type="ECO:0008006" key="3">
    <source>
        <dbReference type="Google" id="ProtNLM"/>
    </source>
</evidence>
<keyword evidence="2" id="KW-1185">Reference proteome</keyword>
<evidence type="ECO:0000313" key="1">
    <source>
        <dbReference type="EMBL" id="MDK2126515.1"/>
    </source>
</evidence>
<dbReference type="SUPFAM" id="SSF48371">
    <property type="entry name" value="ARM repeat"/>
    <property type="match status" value="1"/>
</dbReference>
<gene>
    <name evidence="1" type="ORF">PZA18_20955</name>
</gene>
<dbReference type="EMBL" id="JARRAF010000040">
    <property type="protein sequence ID" value="MDK2126515.1"/>
    <property type="molecule type" value="Genomic_DNA"/>
</dbReference>
<dbReference type="RefSeq" id="WP_284102834.1">
    <property type="nucleotide sequence ID" value="NZ_JARRAF010000040.1"/>
</dbReference>
<reference evidence="1" key="1">
    <citation type="submission" date="2023-03" db="EMBL/GenBank/DDBJ databases">
        <title>Chitinimonas shenzhenensis gen. nov., sp. nov., a novel member of family Burkholderiaceae isolated from activated sludge collected in Shen Zhen, China.</title>
        <authorList>
            <person name="Wang X."/>
        </authorList>
    </citation>
    <scope>NUCLEOTIDE SEQUENCE</scope>
    <source>
        <strain evidence="1">DQS-5</strain>
    </source>
</reference>
<proteinExistence type="predicted"/>